<dbReference type="EMBL" id="HE573017">
    <property type="protein sequence ID" value="CCC46529.1"/>
    <property type="molecule type" value="Genomic_DNA"/>
</dbReference>
<gene>
    <name evidence="2" type="ORF">TVY486_0101770</name>
</gene>
<reference evidence="2" key="1">
    <citation type="journal article" date="2012" name="Proc. Natl. Acad. Sci. U.S.A.">
        <title>Antigenic diversity is generated by distinct evolutionary mechanisms in African trypanosome species.</title>
        <authorList>
            <person name="Jackson A.P."/>
            <person name="Berry A."/>
            <person name="Aslett M."/>
            <person name="Allison H.C."/>
            <person name="Burton P."/>
            <person name="Vavrova-Anderson J."/>
            <person name="Brown R."/>
            <person name="Browne H."/>
            <person name="Corton N."/>
            <person name="Hauser H."/>
            <person name="Gamble J."/>
            <person name="Gilderthorp R."/>
            <person name="Marcello L."/>
            <person name="McQuillan J."/>
            <person name="Otto T.D."/>
            <person name="Quail M.A."/>
            <person name="Sanders M.J."/>
            <person name="van Tonder A."/>
            <person name="Ginger M.L."/>
            <person name="Field M.C."/>
            <person name="Barry J.D."/>
            <person name="Hertz-Fowler C."/>
            <person name="Berriman M."/>
        </authorList>
    </citation>
    <scope>NUCLEOTIDE SEQUENCE</scope>
    <source>
        <strain evidence="2">Y486</strain>
    </source>
</reference>
<proteinExistence type="predicted"/>
<sequence length="102" mass="11699">MSSKMCCTKKTDMQKQKVCEKKSVQKTKTKTKRKKKESNDNNNENRKLIIFLQEVVRPASLTRLLPSITTVASISIPARSTLNACTPPQYQTEQKTKNRGRR</sequence>
<feature type="compositionally biased region" description="Polar residues" evidence="1">
    <location>
        <begin position="82"/>
        <end position="93"/>
    </location>
</feature>
<feature type="compositionally biased region" description="Basic residues" evidence="1">
    <location>
        <begin position="24"/>
        <end position="36"/>
    </location>
</feature>
<feature type="region of interest" description="Disordered" evidence="1">
    <location>
        <begin position="1"/>
        <end position="45"/>
    </location>
</feature>
<accession>G0TRG5</accession>
<dbReference type="AlphaFoldDB" id="G0TRG5"/>
<feature type="compositionally biased region" description="Basic and acidic residues" evidence="1">
    <location>
        <begin position="9"/>
        <end position="23"/>
    </location>
</feature>
<protein>
    <submittedName>
        <fullName evidence="2">Uncharacterized protein</fullName>
    </submittedName>
</protein>
<name>G0TRG5_TRYVY</name>
<evidence type="ECO:0000256" key="1">
    <source>
        <dbReference type="SAM" id="MobiDB-lite"/>
    </source>
</evidence>
<organism evidence="2">
    <name type="scientific">Trypanosoma vivax (strain Y486)</name>
    <dbReference type="NCBI Taxonomy" id="1055687"/>
    <lineage>
        <taxon>Eukaryota</taxon>
        <taxon>Discoba</taxon>
        <taxon>Euglenozoa</taxon>
        <taxon>Kinetoplastea</taxon>
        <taxon>Metakinetoplastina</taxon>
        <taxon>Trypanosomatida</taxon>
        <taxon>Trypanosomatidae</taxon>
        <taxon>Trypanosoma</taxon>
        <taxon>Duttonella</taxon>
    </lineage>
</organism>
<evidence type="ECO:0000313" key="2">
    <source>
        <dbReference type="EMBL" id="CCC46529.1"/>
    </source>
</evidence>
<feature type="region of interest" description="Disordered" evidence="1">
    <location>
        <begin position="82"/>
        <end position="102"/>
    </location>
</feature>